<name>A0ABV7KZ24_9PROT</name>
<protein>
    <submittedName>
        <fullName evidence="7">NAD(P)-dependent oxidoreductase</fullName>
    </submittedName>
</protein>
<dbReference type="Pfam" id="PF02826">
    <property type="entry name" value="2-Hacid_dh_C"/>
    <property type="match status" value="1"/>
</dbReference>
<gene>
    <name evidence="7" type="ORF">ACFOGJ_09950</name>
</gene>
<comment type="caution">
    <text evidence="7">The sequence shown here is derived from an EMBL/GenBank/DDBJ whole genome shotgun (WGS) entry which is preliminary data.</text>
</comment>
<keyword evidence="3" id="KW-0520">NAD</keyword>
<dbReference type="Gene3D" id="3.40.50.720">
    <property type="entry name" value="NAD(P)-binding Rossmann-like Domain"/>
    <property type="match status" value="2"/>
</dbReference>
<dbReference type="InterPro" id="IPR006140">
    <property type="entry name" value="D-isomer_DH_NAD-bd"/>
</dbReference>
<feature type="domain" description="D-isomer specific 2-hydroxyacid dehydrogenase catalytic" evidence="5">
    <location>
        <begin position="42"/>
        <end position="330"/>
    </location>
</feature>
<evidence type="ECO:0000259" key="6">
    <source>
        <dbReference type="Pfam" id="PF02826"/>
    </source>
</evidence>
<dbReference type="SUPFAM" id="SSF52283">
    <property type="entry name" value="Formate/glycerate dehydrogenase catalytic domain-like"/>
    <property type="match status" value="1"/>
</dbReference>
<evidence type="ECO:0000256" key="4">
    <source>
        <dbReference type="RuleBase" id="RU003719"/>
    </source>
</evidence>
<dbReference type="EMBL" id="JBHRTR010000023">
    <property type="protein sequence ID" value="MFC3227554.1"/>
    <property type="molecule type" value="Genomic_DNA"/>
</dbReference>
<dbReference type="InterPro" id="IPR050418">
    <property type="entry name" value="D-iso_2-hydroxyacid_DH_PdxB"/>
</dbReference>
<dbReference type="Proteomes" id="UP001595528">
    <property type="component" value="Unassembled WGS sequence"/>
</dbReference>
<evidence type="ECO:0000313" key="8">
    <source>
        <dbReference type="Proteomes" id="UP001595528"/>
    </source>
</evidence>
<evidence type="ECO:0000256" key="2">
    <source>
        <dbReference type="ARBA" id="ARBA00023002"/>
    </source>
</evidence>
<organism evidence="7 8">
    <name type="scientific">Marinibaculum pumilum</name>
    <dbReference type="NCBI Taxonomy" id="1766165"/>
    <lineage>
        <taxon>Bacteria</taxon>
        <taxon>Pseudomonadati</taxon>
        <taxon>Pseudomonadota</taxon>
        <taxon>Alphaproteobacteria</taxon>
        <taxon>Rhodospirillales</taxon>
        <taxon>Rhodospirillaceae</taxon>
        <taxon>Marinibaculum</taxon>
    </lineage>
</organism>
<evidence type="ECO:0000313" key="7">
    <source>
        <dbReference type="EMBL" id="MFC3227554.1"/>
    </source>
</evidence>
<keyword evidence="2 4" id="KW-0560">Oxidoreductase</keyword>
<dbReference type="SUPFAM" id="SSF51735">
    <property type="entry name" value="NAD(P)-binding Rossmann-fold domains"/>
    <property type="match status" value="1"/>
</dbReference>
<dbReference type="InterPro" id="IPR029753">
    <property type="entry name" value="D-isomer_DH_CS"/>
</dbReference>
<evidence type="ECO:0000259" key="5">
    <source>
        <dbReference type="Pfam" id="PF00389"/>
    </source>
</evidence>
<keyword evidence="8" id="KW-1185">Reference proteome</keyword>
<evidence type="ECO:0000256" key="3">
    <source>
        <dbReference type="ARBA" id="ARBA00023027"/>
    </source>
</evidence>
<dbReference type="Pfam" id="PF00389">
    <property type="entry name" value="2-Hacid_dh"/>
    <property type="match status" value="1"/>
</dbReference>
<dbReference type="PROSITE" id="PS00671">
    <property type="entry name" value="D_2_HYDROXYACID_DH_3"/>
    <property type="match status" value="1"/>
</dbReference>
<accession>A0ABV7KZ24</accession>
<dbReference type="InterPro" id="IPR006139">
    <property type="entry name" value="D-isomer_2_OHA_DH_cat_dom"/>
</dbReference>
<dbReference type="PANTHER" id="PTHR43761">
    <property type="entry name" value="D-ISOMER SPECIFIC 2-HYDROXYACID DEHYDROGENASE FAMILY PROTEIN (AFU_ORTHOLOGUE AFUA_1G13630)"/>
    <property type="match status" value="1"/>
</dbReference>
<sequence length="333" mass="34943">MSRILIPDAQFPDDYALEREAAAPCELQVARAKGPDDLPPADWAAADALVVYHRMTYGADIAARCPNVRLLCRVGVGVDNVDVAAWTARGAAVCNVPDYGTDEVADHAVAMLLALARGLFAFQGRLAGGRRSDFVPLPVPDHVRRLSGARLLLLGLGPIAVATARRAQAFGIDVAAWAPRMKGGMEKALGIRRVHDLASALGEADMVSLHLALTDETRNLIDAGAIAAMRPGALLVNTARGGLVDLDALTAALQEGRLGGAALDVFPVEPPDPAHPLIAAVRDGADWARGRVVLSPHAAWASPEAMADMRRGAILTARRFLLDGVLGNAVATP</sequence>
<reference evidence="8" key="1">
    <citation type="journal article" date="2019" name="Int. J. Syst. Evol. Microbiol.">
        <title>The Global Catalogue of Microorganisms (GCM) 10K type strain sequencing project: providing services to taxonomists for standard genome sequencing and annotation.</title>
        <authorList>
            <consortium name="The Broad Institute Genomics Platform"/>
            <consortium name="The Broad Institute Genome Sequencing Center for Infectious Disease"/>
            <person name="Wu L."/>
            <person name="Ma J."/>
        </authorList>
    </citation>
    <scope>NUCLEOTIDE SEQUENCE [LARGE SCALE GENOMIC DNA]</scope>
    <source>
        <strain evidence="8">KCTC 42964</strain>
    </source>
</reference>
<feature type="domain" description="D-isomer specific 2-hydroxyacid dehydrogenase NAD-binding" evidence="6">
    <location>
        <begin position="109"/>
        <end position="299"/>
    </location>
</feature>
<proteinExistence type="inferred from homology"/>
<dbReference type="RefSeq" id="WP_379899804.1">
    <property type="nucleotide sequence ID" value="NZ_JBHRTR010000023.1"/>
</dbReference>
<dbReference type="InterPro" id="IPR036291">
    <property type="entry name" value="NAD(P)-bd_dom_sf"/>
</dbReference>
<dbReference type="PANTHER" id="PTHR43761:SF1">
    <property type="entry name" value="D-ISOMER SPECIFIC 2-HYDROXYACID DEHYDROGENASE CATALYTIC DOMAIN-CONTAINING PROTEIN-RELATED"/>
    <property type="match status" value="1"/>
</dbReference>
<comment type="similarity">
    <text evidence="1 4">Belongs to the D-isomer specific 2-hydroxyacid dehydrogenase family.</text>
</comment>
<evidence type="ECO:0000256" key="1">
    <source>
        <dbReference type="ARBA" id="ARBA00005854"/>
    </source>
</evidence>